<keyword evidence="3" id="KW-1185">Reference proteome</keyword>
<organism evidence="2 3">
    <name type="scientific">Stylosanthes scabra</name>
    <dbReference type="NCBI Taxonomy" id="79078"/>
    <lineage>
        <taxon>Eukaryota</taxon>
        <taxon>Viridiplantae</taxon>
        <taxon>Streptophyta</taxon>
        <taxon>Embryophyta</taxon>
        <taxon>Tracheophyta</taxon>
        <taxon>Spermatophyta</taxon>
        <taxon>Magnoliopsida</taxon>
        <taxon>eudicotyledons</taxon>
        <taxon>Gunneridae</taxon>
        <taxon>Pentapetalae</taxon>
        <taxon>rosids</taxon>
        <taxon>fabids</taxon>
        <taxon>Fabales</taxon>
        <taxon>Fabaceae</taxon>
        <taxon>Papilionoideae</taxon>
        <taxon>50 kb inversion clade</taxon>
        <taxon>dalbergioids sensu lato</taxon>
        <taxon>Dalbergieae</taxon>
        <taxon>Pterocarpus clade</taxon>
        <taxon>Stylosanthes</taxon>
    </lineage>
</organism>
<evidence type="ECO:0000313" key="2">
    <source>
        <dbReference type="EMBL" id="MED6126351.1"/>
    </source>
</evidence>
<feature type="transmembrane region" description="Helical" evidence="1">
    <location>
        <begin position="63"/>
        <end position="81"/>
    </location>
</feature>
<accession>A0ABU6RQE7</accession>
<keyword evidence="1" id="KW-1133">Transmembrane helix</keyword>
<evidence type="ECO:0000313" key="3">
    <source>
        <dbReference type="Proteomes" id="UP001341840"/>
    </source>
</evidence>
<protein>
    <submittedName>
        <fullName evidence="2">Uncharacterized protein</fullName>
    </submittedName>
</protein>
<comment type="caution">
    <text evidence="2">The sequence shown here is derived from an EMBL/GenBank/DDBJ whole genome shotgun (WGS) entry which is preliminary data.</text>
</comment>
<name>A0ABU6RQE7_9FABA</name>
<dbReference type="EMBL" id="JASCZI010031257">
    <property type="protein sequence ID" value="MED6126351.1"/>
    <property type="molecule type" value="Genomic_DNA"/>
</dbReference>
<sequence>MPLRSLIFHARAVLCSCRTSSKLFSSSELSVELIMTGKVSFLSKNAYFKVDGRGLRASFDFRCFLHVSAATLFSAAFLLEYTAATSRLVTFLPQTSAALSYHHAAALCLFLVGFLQPFAA</sequence>
<gene>
    <name evidence="2" type="ORF">PIB30_077608</name>
</gene>
<feature type="transmembrane region" description="Helical" evidence="1">
    <location>
        <begin position="101"/>
        <end position="119"/>
    </location>
</feature>
<keyword evidence="1" id="KW-0812">Transmembrane</keyword>
<proteinExistence type="predicted"/>
<dbReference type="Proteomes" id="UP001341840">
    <property type="component" value="Unassembled WGS sequence"/>
</dbReference>
<reference evidence="2 3" key="1">
    <citation type="journal article" date="2023" name="Plants (Basel)">
        <title>Bridging the Gap: Combining Genomics and Transcriptomics Approaches to Understand Stylosanthes scabra, an Orphan Legume from the Brazilian Caatinga.</title>
        <authorList>
            <person name="Ferreira-Neto J.R.C."/>
            <person name="da Silva M.D."/>
            <person name="Binneck E."/>
            <person name="de Melo N.F."/>
            <person name="da Silva R.H."/>
            <person name="de Melo A.L.T.M."/>
            <person name="Pandolfi V."/>
            <person name="Bustamante F.O."/>
            <person name="Brasileiro-Vidal A.C."/>
            <person name="Benko-Iseppon A.M."/>
        </authorList>
    </citation>
    <scope>NUCLEOTIDE SEQUENCE [LARGE SCALE GENOMIC DNA]</scope>
    <source>
        <tissue evidence="2">Leaves</tissue>
    </source>
</reference>
<keyword evidence="1" id="KW-0472">Membrane</keyword>
<evidence type="ECO:0000256" key="1">
    <source>
        <dbReference type="SAM" id="Phobius"/>
    </source>
</evidence>